<name>A0ABM7FPX0_9ACTN</name>
<protein>
    <submittedName>
        <fullName evidence="7">Oxidoreductase</fullName>
    </submittedName>
</protein>
<dbReference type="Pfam" id="PF01565">
    <property type="entry name" value="FAD_binding_4"/>
    <property type="match status" value="1"/>
</dbReference>
<evidence type="ECO:0000256" key="3">
    <source>
        <dbReference type="ARBA" id="ARBA00022630"/>
    </source>
</evidence>
<evidence type="ECO:0000313" key="8">
    <source>
        <dbReference type="Proteomes" id="UP001321542"/>
    </source>
</evidence>
<dbReference type="InterPro" id="IPR016169">
    <property type="entry name" value="FAD-bd_PCMH_sub2"/>
</dbReference>
<feature type="domain" description="FAD-binding PCMH-type" evidence="6">
    <location>
        <begin position="74"/>
        <end position="245"/>
    </location>
</feature>
<dbReference type="InterPro" id="IPR016167">
    <property type="entry name" value="FAD-bd_PCMH_sub1"/>
</dbReference>
<keyword evidence="4" id="KW-0274">FAD</keyword>
<dbReference type="Pfam" id="PF09265">
    <property type="entry name" value="Cytokin-bind"/>
    <property type="match status" value="1"/>
</dbReference>
<keyword evidence="8" id="KW-1185">Reference proteome</keyword>
<evidence type="ECO:0000256" key="2">
    <source>
        <dbReference type="ARBA" id="ARBA00005466"/>
    </source>
</evidence>
<dbReference type="SUPFAM" id="SSF56176">
    <property type="entry name" value="FAD-binding/transporter-associated domain-like"/>
    <property type="match status" value="1"/>
</dbReference>
<dbReference type="InterPro" id="IPR006311">
    <property type="entry name" value="TAT_signal"/>
</dbReference>
<evidence type="ECO:0000256" key="1">
    <source>
        <dbReference type="ARBA" id="ARBA00001974"/>
    </source>
</evidence>
<dbReference type="InterPro" id="IPR016164">
    <property type="entry name" value="FAD-linked_Oxase-like_C"/>
</dbReference>
<dbReference type="InterPro" id="IPR016170">
    <property type="entry name" value="Cytok_DH_C_sf"/>
</dbReference>
<dbReference type="Proteomes" id="UP001321542">
    <property type="component" value="Chromosome"/>
</dbReference>
<comment type="similarity">
    <text evidence="2">Belongs to the oxygen-dependent FAD-linked oxidoreductase family.</text>
</comment>
<dbReference type="InterPro" id="IPR036318">
    <property type="entry name" value="FAD-bd_PCMH-like_sf"/>
</dbReference>
<dbReference type="Gene3D" id="3.30.465.10">
    <property type="match status" value="1"/>
</dbReference>
<reference evidence="7 8" key="1">
    <citation type="journal article" date="2010" name="ChemBioChem">
        <title>Cloning and characterization of the biosynthetic gene cluster of 16-membered macrolide antibiotic FD-891: involvement of a dual functional cytochrome P450 monooxygenase catalyzing epoxidation and hydroxylation.</title>
        <authorList>
            <person name="Kudo F."/>
            <person name="Motegi A."/>
            <person name="Mizoue K."/>
            <person name="Eguchi T."/>
        </authorList>
    </citation>
    <scope>NUCLEOTIDE SEQUENCE [LARGE SCALE GENOMIC DNA]</scope>
    <source>
        <strain evidence="7 8">A-8890</strain>
    </source>
</reference>
<dbReference type="InterPro" id="IPR006094">
    <property type="entry name" value="Oxid_FAD_bind_N"/>
</dbReference>
<dbReference type="InterPro" id="IPR050432">
    <property type="entry name" value="FAD-linked_Oxidoreductases_BP"/>
</dbReference>
<dbReference type="RefSeq" id="WP_286258818.1">
    <property type="nucleotide sequence ID" value="NZ_AP018448.1"/>
</dbReference>
<evidence type="ECO:0000256" key="5">
    <source>
        <dbReference type="ARBA" id="ARBA00023002"/>
    </source>
</evidence>
<dbReference type="Gene3D" id="3.30.43.10">
    <property type="entry name" value="Uridine Diphospho-n-acetylenolpyruvylglucosamine Reductase, domain 2"/>
    <property type="match status" value="1"/>
</dbReference>
<organism evidence="7 8">
    <name type="scientific">Streptomyces graminofaciens</name>
    <dbReference type="NCBI Taxonomy" id="68212"/>
    <lineage>
        <taxon>Bacteria</taxon>
        <taxon>Bacillati</taxon>
        <taxon>Actinomycetota</taxon>
        <taxon>Actinomycetes</taxon>
        <taxon>Kitasatosporales</taxon>
        <taxon>Streptomycetaceae</taxon>
        <taxon>Streptomyces</taxon>
    </lineage>
</organism>
<accession>A0ABM7FPX0</accession>
<keyword evidence="3" id="KW-0285">Flavoprotein</keyword>
<dbReference type="EMBL" id="AP018448">
    <property type="protein sequence ID" value="BBC38334.1"/>
    <property type="molecule type" value="Genomic_DNA"/>
</dbReference>
<evidence type="ECO:0000259" key="6">
    <source>
        <dbReference type="PROSITE" id="PS51387"/>
    </source>
</evidence>
<dbReference type="InterPro" id="IPR016166">
    <property type="entry name" value="FAD-bd_PCMH"/>
</dbReference>
<dbReference type="SUPFAM" id="SSF55103">
    <property type="entry name" value="FAD-linked oxidases, C-terminal domain"/>
    <property type="match status" value="1"/>
</dbReference>
<keyword evidence="5" id="KW-0560">Oxidoreductase</keyword>
<evidence type="ECO:0000256" key="4">
    <source>
        <dbReference type="ARBA" id="ARBA00022827"/>
    </source>
</evidence>
<sequence>MSLGERGSVNRRQFLSRFGAGTVALVAGFDLITRQWVAEAADSTSFASVPSLDGTLVFDADSLAANAHDQGNIVFRTPCAVLRPGSVKDIRKMIDYCNRHGIKVAPVGAHHTMFGQPLVSGGLSIEMRSLNTIHSIGTAGADVDAGVLWKDVIEAAYAQGLTPASITSYIKTTVGGTLSMGGIGMMSAYRVGAQVDHARKLEVVTGDGRLKSCSSSQNSDLFEAALAGLGQCGVITRATIDLVPAKQLARTYRIGYPDITTFFQDIRVLANRGEFNSLGSIPQPGTAQPLTLWATVFYNPGDVPDATHLLRGLSPAAGAAAFEDYDYLDYISLVTNLYDSFAANLDWNAKVKPWSDLFLPDAAVEEYVESVFPSLTAEDLGPTGFGLIFPMLRSSYGRPLLRLPSGASGPLVWLVSVLTDSAESGPDPDFASRMMDRNYRFYQDAAAVGGVRYPHGACAFTDADWQAHYGSMWTQFVAWKDSFDPNGILTPGPGIF</sequence>
<comment type="cofactor">
    <cofactor evidence="1">
        <name>FAD</name>
        <dbReference type="ChEBI" id="CHEBI:57692"/>
    </cofactor>
</comment>
<evidence type="ECO:0000313" key="7">
    <source>
        <dbReference type="EMBL" id="BBC38334.1"/>
    </source>
</evidence>
<dbReference type="PANTHER" id="PTHR13878:SF53">
    <property type="entry name" value="CYTOKININ DEHYDROGENASE 6"/>
    <property type="match status" value="1"/>
</dbReference>
<dbReference type="PANTHER" id="PTHR13878">
    <property type="entry name" value="GULONOLACTONE OXIDASE"/>
    <property type="match status" value="1"/>
</dbReference>
<reference evidence="7 8" key="2">
    <citation type="journal article" date="2023" name="ChemBioChem">
        <title>Acyltransferase Domain Exchange between Two Independent Type I Polyketide Synthases in the Same Producer Strain of Macrolide Antibiotics.</title>
        <authorList>
            <person name="Kudo F."/>
            <person name="Kishikawa K."/>
            <person name="Tsuboi K."/>
            <person name="Kido T."/>
            <person name="Usui T."/>
            <person name="Hashimoto J."/>
            <person name="Shin-Ya K."/>
            <person name="Miyanaga A."/>
            <person name="Eguchi T."/>
        </authorList>
    </citation>
    <scope>NUCLEOTIDE SEQUENCE [LARGE SCALE GENOMIC DNA]</scope>
    <source>
        <strain evidence="7 8">A-8890</strain>
    </source>
</reference>
<dbReference type="PROSITE" id="PS51387">
    <property type="entry name" value="FAD_PCMH"/>
    <property type="match status" value="1"/>
</dbReference>
<proteinExistence type="inferred from homology"/>
<dbReference type="PROSITE" id="PS51318">
    <property type="entry name" value="TAT"/>
    <property type="match status" value="1"/>
</dbReference>
<dbReference type="InterPro" id="IPR015345">
    <property type="entry name" value="Cytokinin_DH_FAD/cytokin-bd"/>
</dbReference>
<dbReference type="Gene3D" id="3.40.462.10">
    <property type="entry name" value="FAD-linked oxidases, C-terminal domain"/>
    <property type="match status" value="1"/>
</dbReference>
<gene>
    <name evidence="7" type="ORF">SGFS_096280</name>
</gene>